<evidence type="ECO:0000256" key="6">
    <source>
        <dbReference type="ARBA" id="ARBA00048718"/>
    </source>
</evidence>
<comment type="catalytic activity">
    <reaction evidence="6">
        <text>a uridine in tRNA + S-adenosyl-L-methionine = a 3-[(3S)-3-amino-3-carboxypropyl]uridine in tRNA + S-methyl-5'-thioadenosine + H(+)</text>
        <dbReference type="Rhea" id="RHEA:62432"/>
        <dbReference type="Rhea" id="RHEA-COMP:13339"/>
        <dbReference type="Rhea" id="RHEA-COMP:16092"/>
        <dbReference type="ChEBI" id="CHEBI:15378"/>
        <dbReference type="ChEBI" id="CHEBI:17509"/>
        <dbReference type="ChEBI" id="CHEBI:59789"/>
        <dbReference type="ChEBI" id="CHEBI:65315"/>
        <dbReference type="ChEBI" id="CHEBI:82930"/>
        <dbReference type="EC" id="2.5.1.25"/>
    </reaction>
</comment>
<keyword evidence="2" id="KW-0808">Transferase</keyword>
<dbReference type="SMART" id="SM01144">
    <property type="entry name" value="DTW"/>
    <property type="match status" value="1"/>
</dbReference>
<accession>A0AAN8PZS3</accession>
<dbReference type="EMBL" id="JAWJWE010000036">
    <property type="protein sequence ID" value="KAK6628848.1"/>
    <property type="molecule type" value="Genomic_DNA"/>
</dbReference>
<protein>
    <recommendedName>
        <fullName evidence="1">tRNA-uridine aminocarboxypropyltransferase</fullName>
        <ecNumber evidence="1">2.5.1.25</ecNumber>
    </recommendedName>
</protein>
<evidence type="ECO:0000256" key="2">
    <source>
        <dbReference type="ARBA" id="ARBA00022679"/>
    </source>
</evidence>
<dbReference type="Proteomes" id="UP001372834">
    <property type="component" value="Unassembled WGS sequence"/>
</dbReference>
<reference evidence="8 9" key="1">
    <citation type="submission" date="2023-10" db="EMBL/GenBank/DDBJ databases">
        <title>Genomes of two closely related lineages of the louse Polyplax serrata with different host specificities.</title>
        <authorList>
            <person name="Martinu J."/>
            <person name="Tarabai H."/>
            <person name="Stefka J."/>
            <person name="Hypsa V."/>
        </authorList>
    </citation>
    <scope>NUCLEOTIDE SEQUENCE [LARGE SCALE GENOMIC DNA]</scope>
    <source>
        <strain evidence="8">HR10_N</strain>
    </source>
</reference>
<dbReference type="PANTHER" id="PTHR21392">
    <property type="entry name" value="TRNA-URIDINE AMINOCARBOXYPROPYLTRANSFERASE 2"/>
    <property type="match status" value="1"/>
</dbReference>
<dbReference type="GO" id="GO:0008033">
    <property type="term" value="P:tRNA processing"/>
    <property type="evidence" value="ECO:0007669"/>
    <property type="project" value="UniProtKB-KW"/>
</dbReference>
<evidence type="ECO:0000256" key="1">
    <source>
        <dbReference type="ARBA" id="ARBA00012386"/>
    </source>
</evidence>
<dbReference type="InterPro" id="IPR005636">
    <property type="entry name" value="DTW"/>
</dbReference>
<proteinExistence type="inferred from homology"/>
<dbReference type="AlphaFoldDB" id="A0AAN8PZS3"/>
<evidence type="ECO:0000259" key="7">
    <source>
        <dbReference type="SMART" id="SM01144"/>
    </source>
</evidence>
<evidence type="ECO:0000256" key="5">
    <source>
        <dbReference type="ARBA" id="ARBA00034489"/>
    </source>
</evidence>
<keyword evidence="4" id="KW-0819">tRNA processing</keyword>
<feature type="domain" description="DTW" evidence="7">
    <location>
        <begin position="21"/>
        <end position="216"/>
    </location>
</feature>
<dbReference type="EC" id="2.5.1.25" evidence="1"/>
<dbReference type="GO" id="GO:0016432">
    <property type="term" value="F:tRNA-uridine aminocarboxypropyltransferase activity"/>
    <property type="evidence" value="ECO:0007669"/>
    <property type="project" value="UniProtKB-EC"/>
</dbReference>
<organism evidence="8 9">
    <name type="scientific">Polyplax serrata</name>
    <name type="common">Common mouse louse</name>
    <dbReference type="NCBI Taxonomy" id="468196"/>
    <lineage>
        <taxon>Eukaryota</taxon>
        <taxon>Metazoa</taxon>
        <taxon>Ecdysozoa</taxon>
        <taxon>Arthropoda</taxon>
        <taxon>Hexapoda</taxon>
        <taxon>Insecta</taxon>
        <taxon>Pterygota</taxon>
        <taxon>Neoptera</taxon>
        <taxon>Paraneoptera</taxon>
        <taxon>Psocodea</taxon>
        <taxon>Troctomorpha</taxon>
        <taxon>Phthiraptera</taxon>
        <taxon>Anoplura</taxon>
        <taxon>Polyplacidae</taxon>
        <taxon>Polyplax</taxon>
    </lineage>
</organism>
<dbReference type="Pfam" id="PF03942">
    <property type="entry name" value="DTW"/>
    <property type="match status" value="1"/>
</dbReference>
<keyword evidence="3" id="KW-0949">S-adenosyl-L-methionine</keyword>
<evidence type="ECO:0000313" key="9">
    <source>
        <dbReference type="Proteomes" id="UP001372834"/>
    </source>
</evidence>
<gene>
    <name evidence="8" type="ORF">RUM43_002664</name>
</gene>
<evidence type="ECO:0000313" key="8">
    <source>
        <dbReference type="EMBL" id="KAK6628848.1"/>
    </source>
</evidence>
<dbReference type="PANTHER" id="PTHR21392:SF0">
    <property type="entry name" value="TRNA-URIDINE AMINOCARBOXYPROPYLTRANSFERASE 2"/>
    <property type="match status" value="1"/>
</dbReference>
<evidence type="ECO:0000256" key="3">
    <source>
        <dbReference type="ARBA" id="ARBA00022691"/>
    </source>
</evidence>
<comment type="caution">
    <text evidence="8">The sequence shown here is derived from an EMBL/GenBank/DDBJ whole genome shotgun (WGS) entry which is preliminary data.</text>
</comment>
<evidence type="ECO:0000256" key="4">
    <source>
        <dbReference type="ARBA" id="ARBA00022694"/>
    </source>
</evidence>
<dbReference type="InterPro" id="IPR039262">
    <property type="entry name" value="DTWD2/TAPT"/>
</dbReference>
<name>A0AAN8PZS3_POLSC</name>
<comment type="similarity">
    <text evidence="5">Belongs to the TDD superfamily. DTWD2 family.</text>
</comment>
<sequence>MVETLDTWKDLLDLPVEPPPKRETCQQCRRPITVCWCPALPKEPLKTKGCVVLLQHPAEDKRCLKTAPMLSLSLHPENCFVFRGKRFSKKDEQLYKLLSNPRTLLLYPSPNAVDIQNIRKVGDDEEPYNIVLIDGTWPQAKAMFNNSPILHNLKQVKLVVGGNSEYIIRTQPTEGCLSTLETAARALSFLENNKELKDKLLQPLHVLCKYQLAHGAVVHHSKEYLIKNHIYPKRVGQRLNRILRQANSQRNEKSFMSENTCT</sequence>